<evidence type="ECO:0000313" key="2">
    <source>
        <dbReference type="EMBL" id="KAK9827099.1"/>
    </source>
</evidence>
<protein>
    <submittedName>
        <fullName evidence="2">Uncharacterized protein</fullName>
    </submittedName>
</protein>
<dbReference type="EMBL" id="JALJOS010000019">
    <property type="protein sequence ID" value="KAK9827099.1"/>
    <property type="molecule type" value="Genomic_DNA"/>
</dbReference>
<comment type="caution">
    <text evidence="2">The sequence shown here is derived from an EMBL/GenBank/DDBJ whole genome shotgun (WGS) entry which is preliminary data.</text>
</comment>
<gene>
    <name evidence="2" type="ORF">WJX74_006415</name>
</gene>
<keyword evidence="3" id="KW-1185">Reference proteome</keyword>
<feature type="compositionally biased region" description="Basic and acidic residues" evidence="1">
    <location>
        <begin position="76"/>
        <end position="88"/>
    </location>
</feature>
<sequence>MAAQTVALESVLINLDGCDADVKKSIAILLKAAEVAQVKGGIFNLRDAKLVASAFEKFVPENISTITPPQPLEGDDAAKPEEIGTIKEEDVDADPPKPAAPRKRPSKKAAAGASA</sequence>
<name>A0AAW1R001_9CHLO</name>
<accession>A0AAW1R001</accession>
<dbReference type="AlphaFoldDB" id="A0AAW1R001"/>
<organism evidence="2 3">
    <name type="scientific">Apatococcus lobatus</name>
    <dbReference type="NCBI Taxonomy" id="904363"/>
    <lineage>
        <taxon>Eukaryota</taxon>
        <taxon>Viridiplantae</taxon>
        <taxon>Chlorophyta</taxon>
        <taxon>core chlorophytes</taxon>
        <taxon>Trebouxiophyceae</taxon>
        <taxon>Chlorellales</taxon>
        <taxon>Chlorellaceae</taxon>
        <taxon>Apatococcus</taxon>
    </lineage>
</organism>
<feature type="region of interest" description="Disordered" evidence="1">
    <location>
        <begin position="63"/>
        <end position="115"/>
    </location>
</feature>
<evidence type="ECO:0000256" key="1">
    <source>
        <dbReference type="SAM" id="MobiDB-lite"/>
    </source>
</evidence>
<reference evidence="2 3" key="1">
    <citation type="journal article" date="2024" name="Nat. Commun.">
        <title>Phylogenomics reveals the evolutionary origins of lichenization in chlorophyte algae.</title>
        <authorList>
            <person name="Puginier C."/>
            <person name="Libourel C."/>
            <person name="Otte J."/>
            <person name="Skaloud P."/>
            <person name="Haon M."/>
            <person name="Grisel S."/>
            <person name="Petersen M."/>
            <person name="Berrin J.G."/>
            <person name="Delaux P.M."/>
            <person name="Dal Grande F."/>
            <person name="Keller J."/>
        </authorList>
    </citation>
    <scope>NUCLEOTIDE SEQUENCE [LARGE SCALE GENOMIC DNA]</scope>
    <source>
        <strain evidence="2 3">SAG 2145</strain>
    </source>
</reference>
<proteinExistence type="predicted"/>
<dbReference type="Proteomes" id="UP001438707">
    <property type="component" value="Unassembled WGS sequence"/>
</dbReference>
<evidence type="ECO:0000313" key="3">
    <source>
        <dbReference type="Proteomes" id="UP001438707"/>
    </source>
</evidence>